<proteinExistence type="predicted"/>
<dbReference type="RefSeq" id="WP_133236684.1">
    <property type="nucleotide sequence ID" value="NZ_SOZE01000050.1"/>
</dbReference>
<reference evidence="1 2" key="1">
    <citation type="journal article" date="2017" name="Int. J. Syst. Evol. Microbiol.">
        <title>Mucilaginibacterpsychrotolerans sp. nov., isolated from peatlands.</title>
        <authorList>
            <person name="Deng Y."/>
            <person name="Shen L."/>
            <person name="Xu B."/>
            <person name="Liu Y."/>
            <person name="Gu Z."/>
            <person name="Liu H."/>
            <person name="Zhou Y."/>
        </authorList>
    </citation>
    <scope>NUCLEOTIDE SEQUENCE [LARGE SCALE GENOMIC DNA]</scope>
    <source>
        <strain evidence="1 2">NH7-4</strain>
    </source>
</reference>
<protein>
    <submittedName>
        <fullName evidence="1">GNAT family N-acetyltransferase</fullName>
    </submittedName>
</protein>
<dbReference type="PANTHER" id="PTHR41368">
    <property type="entry name" value="PROTEIN YGHO"/>
    <property type="match status" value="1"/>
</dbReference>
<sequence length="372" mass="42741">MKTTEVNSKADKKAFLDVARIIYKNDPNWVCPLDNDIEAVFNPSKNNFHSHGQATRWILRDDNGTLIGRVAAFINEKKAYNYEQPTGGMGFFECVNNKGAATLLFDTVKTWLQDKGMQAMDGPINFGENDNFWGLLVEGFTPPSYGMNYHPPYYRAFFEEYGFVTQHAQITNHLDVHTPFSERFTKIANWVIRKPGYSFAHLKAGEIDSFAADFLEIYNDGWQDFENFVPIDRATIIESFGKMKAIMDEKLIWFAYVNNEPASFIVILPDANQMIKPLNGKLNLLGKLIFAYRRWRGVSRMRAIVMGTKQKFQNHGLESALFIKLKEYVLPLKQYDELELSWVGDFNEKMLSIHAAVGATFGKKHLTMRCKF</sequence>
<dbReference type="SUPFAM" id="SSF55729">
    <property type="entry name" value="Acyl-CoA N-acyltransferases (Nat)"/>
    <property type="match status" value="1"/>
</dbReference>
<dbReference type="PANTHER" id="PTHR41368:SF1">
    <property type="entry name" value="PROTEIN YGHO"/>
    <property type="match status" value="1"/>
</dbReference>
<name>A0A4Y8S2I7_9SPHI</name>
<dbReference type="Proteomes" id="UP000297540">
    <property type="component" value="Unassembled WGS sequence"/>
</dbReference>
<gene>
    <name evidence="1" type="ORF">E2R66_26690</name>
</gene>
<evidence type="ECO:0000313" key="1">
    <source>
        <dbReference type="EMBL" id="TFF33269.1"/>
    </source>
</evidence>
<dbReference type="OrthoDB" id="9806005at2"/>
<dbReference type="AlphaFoldDB" id="A0A4Y8S2I7"/>
<organism evidence="1 2">
    <name type="scientific">Mucilaginibacter psychrotolerans</name>
    <dbReference type="NCBI Taxonomy" id="1524096"/>
    <lineage>
        <taxon>Bacteria</taxon>
        <taxon>Pseudomonadati</taxon>
        <taxon>Bacteroidota</taxon>
        <taxon>Sphingobacteriia</taxon>
        <taxon>Sphingobacteriales</taxon>
        <taxon>Sphingobacteriaceae</taxon>
        <taxon>Mucilaginibacter</taxon>
    </lineage>
</organism>
<dbReference type="InterPro" id="IPR016181">
    <property type="entry name" value="Acyl_CoA_acyltransferase"/>
</dbReference>
<dbReference type="InterPro" id="IPR039968">
    <property type="entry name" value="BcerS-like"/>
</dbReference>
<comment type="caution">
    <text evidence="1">The sequence shown here is derived from an EMBL/GenBank/DDBJ whole genome shotgun (WGS) entry which is preliminary data.</text>
</comment>
<keyword evidence="1" id="KW-0808">Transferase</keyword>
<accession>A0A4Y8S2I7</accession>
<dbReference type="GO" id="GO:0016740">
    <property type="term" value="F:transferase activity"/>
    <property type="evidence" value="ECO:0007669"/>
    <property type="project" value="UniProtKB-KW"/>
</dbReference>
<keyword evidence="2" id="KW-1185">Reference proteome</keyword>
<dbReference type="EMBL" id="SOZE01000050">
    <property type="protein sequence ID" value="TFF33269.1"/>
    <property type="molecule type" value="Genomic_DNA"/>
</dbReference>
<evidence type="ECO:0000313" key="2">
    <source>
        <dbReference type="Proteomes" id="UP000297540"/>
    </source>
</evidence>